<reference evidence="2" key="1">
    <citation type="submission" date="2017-07" db="EMBL/GenBank/DDBJ databases">
        <title>Taro Niue Genome Assembly and Annotation.</title>
        <authorList>
            <person name="Atibalentja N."/>
            <person name="Keating K."/>
            <person name="Fields C.J."/>
        </authorList>
    </citation>
    <scope>NUCLEOTIDE SEQUENCE</scope>
    <source>
        <strain evidence="2">Niue_2</strain>
        <tissue evidence="2">Leaf</tissue>
    </source>
</reference>
<accession>A0A843TLK5</accession>
<organism evidence="2 3">
    <name type="scientific">Colocasia esculenta</name>
    <name type="common">Wild taro</name>
    <name type="synonym">Arum esculentum</name>
    <dbReference type="NCBI Taxonomy" id="4460"/>
    <lineage>
        <taxon>Eukaryota</taxon>
        <taxon>Viridiplantae</taxon>
        <taxon>Streptophyta</taxon>
        <taxon>Embryophyta</taxon>
        <taxon>Tracheophyta</taxon>
        <taxon>Spermatophyta</taxon>
        <taxon>Magnoliopsida</taxon>
        <taxon>Liliopsida</taxon>
        <taxon>Araceae</taxon>
        <taxon>Aroideae</taxon>
        <taxon>Colocasieae</taxon>
        <taxon>Colocasia</taxon>
    </lineage>
</organism>
<name>A0A843TLK5_COLES</name>
<evidence type="ECO:0000256" key="1">
    <source>
        <dbReference type="SAM" id="MobiDB-lite"/>
    </source>
</evidence>
<evidence type="ECO:0000313" key="2">
    <source>
        <dbReference type="EMBL" id="MQL71935.1"/>
    </source>
</evidence>
<keyword evidence="3" id="KW-1185">Reference proteome</keyword>
<gene>
    <name evidence="2" type="ORF">Taro_004261</name>
</gene>
<dbReference type="EMBL" id="NMUH01000113">
    <property type="protein sequence ID" value="MQL71935.1"/>
    <property type="molecule type" value="Genomic_DNA"/>
</dbReference>
<dbReference type="AlphaFoldDB" id="A0A843TLK5"/>
<proteinExistence type="predicted"/>
<protein>
    <submittedName>
        <fullName evidence="2">Uncharacterized protein</fullName>
    </submittedName>
</protein>
<sequence length="356" mass="40259">MAPKKVNSEDIGWQHGTALGSRHNYKYNCCGHTGQGSGVSRLKKYLAGGRLAGYHDVQGCKSMPTEVKPLMVEHLKGVRADTVRKRADKEMQERIMSRRQRDEDDNDEPETYAEHVPDQPLRRTRQQTRVEPWEAEQRGSFKAGSGSGGSGSRVQGEAQRPTIGLVYAKIEAAKKKIREVSPRYAHLVLEVVEDRWDQQMSRDLHMAAYYLHHAYHYAMELLYNDDLTAAFTRVVERLSRSALDAADAIDHMKSFREGVRSFAEPSAIAGRDRIDSDDEDPMVAWVARATTERGEYELDKEENDTEDPHRPNTFLARAVEAAEEEEGEHGDVGQPHSSQFRAEAQDEVGIFLATYE</sequence>
<dbReference type="PANTHER" id="PTHR46951:SF2">
    <property type="entry name" value="BED-TYPE DOMAIN-CONTAINING PROTEIN"/>
    <property type="match status" value="1"/>
</dbReference>
<evidence type="ECO:0000313" key="3">
    <source>
        <dbReference type="Proteomes" id="UP000652761"/>
    </source>
</evidence>
<feature type="compositionally biased region" description="Basic and acidic residues" evidence="1">
    <location>
        <begin position="83"/>
        <end position="102"/>
    </location>
</feature>
<dbReference type="PANTHER" id="PTHR46951">
    <property type="entry name" value="BED-TYPE DOMAIN-CONTAINING PROTEIN"/>
    <property type="match status" value="1"/>
</dbReference>
<feature type="compositionally biased region" description="Basic and acidic residues" evidence="1">
    <location>
        <begin position="112"/>
        <end position="121"/>
    </location>
</feature>
<comment type="caution">
    <text evidence="2">The sequence shown here is derived from an EMBL/GenBank/DDBJ whole genome shotgun (WGS) entry which is preliminary data.</text>
</comment>
<dbReference type="Proteomes" id="UP000652761">
    <property type="component" value="Unassembled WGS sequence"/>
</dbReference>
<dbReference type="OrthoDB" id="695134at2759"/>
<feature type="region of interest" description="Disordered" evidence="1">
    <location>
        <begin position="294"/>
        <end position="313"/>
    </location>
</feature>
<feature type="region of interest" description="Disordered" evidence="1">
    <location>
        <begin position="318"/>
        <end position="345"/>
    </location>
</feature>
<feature type="region of interest" description="Disordered" evidence="1">
    <location>
        <begin position="83"/>
        <end position="157"/>
    </location>
</feature>